<dbReference type="EMBL" id="LRBS01000010">
    <property type="protein sequence ID" value="OII78040.1"/>
    <property type="molecule type" value="Genomic_DNA"/>
</dbReference>
<dbReference type="Proteomes" id="UP000186804">
    <property type="component" value="Unassembled WGS sequence"/>
</dbReference>
<reference evidence="1 2" key="1">
    <citation type="submission" date="2016-10" db="EMBL/GenBank/DDBJ databases">
        <title>Reductive evolution of mitochondrial metabolism and differential evolution of invasion-related proteins in Cryptosporidium.</title>
        <authorList>
            <person name="Liu S."/>
            <person name="Roellig D.M."/>
            <person name="Guo Y."/>
            <person name="Li N."/>
            <person name="Frace M.A."/>
            <person name="Tang K."/>
            <person name="Zhang L."/>
            <person name="Feng Y."/>
            <person name="Xiao L."/>
        </authorList>
    </citation>
    <scope>NUCLEOTIDE SEQUENCE [LARGE SCALE GENOMIC DNA]</scope>
    <source>
        <strain evidence="1">30847</strain>
    </source>
</reference>
<evidence type="ECO:0000313" key="1">
    <source>
        <dbReference type="EMBL" id="OII78040.1"/>
    </source>
</evidence>
<dbReference type="VEuPathDB" id="CryptoDB:cand_036880"/>
<organism evidence="1 2">
    <name type="scientific">Cryptosporidium andersoni</name>
    <dbReference type="NCBI Taxonomy" id="117008"/>
    <lineage>
        <taxon>Eukaryota</taxon>
        <taxon>Sar</taxon>
        <taxon>Alveolata</taxon>
        <taxon>Apicomplexa</taxon>
        <taxon>Conoidasida</taxon>
        <taxon>Coccidia</taxon>
        <taxon>Eucoccidiorida</taxon>
        <taxon>Eimeriorina</taxon>
        <taxon>Cryptosporidiidae</taxon>
        <taxon>Cryptosporidium</taxon>
    </lineage>
</organism>
<proteinExistence type="predicted"/>
<sequence>MKITTSVEIFVLILSFLIFYVAFSSNNLRISENGVNKTIADKKFKDTKKIDLLGNSNLYDETNSTPRIFKSEYLHKIAKQWLMRVGVPKEIPPSAWCDSDGIVISIPISSILKKKLINEISALGINLHIIDETTILNTNLTISDETKGSCSKAFIVEEFYEISGNKKVDAIFIKSAKSCEDYSFSTHNYKYSVYSVDPLDKKMWSRNIDSSNKESDNIGLASMRLPSKFTVIAVCSCYFKERECYPNVRWSSVVRAGIIKSNEIPNRESGKEFQKAKELPIYGMLISSIFTAGEYNEVNVPNNEEDLIFDNHIDRRYTENCYPNIYLWPSYCEYIIYIKNQQDQDEHLSRVPIVVHGCPSSKDISFTILLNIPYHFIFSISKKKLIQEIDGDISDYQISLKCVMQTFAEPQSLSKNCSSVLSFEQPNLLQGDSKYLPLNSWKDINTKTLTNQFKEDINIEEIHLEDTEISRNHYSNKRWSSEIWNSNIKMRRLAQPNPHGMKSHITGKTVMKTPTVGTNQRGDKAYLLFNKNMNSHMQSVDRAADEQLTEQYYRSIPQLPIVHAIFQNLLWRDWLIRYAPLLGSDGNFIRVGRNYAFAFIGDSYIEQAVTYGMSYNTAIFSFLSAKALTDLGRFFTFGYTQGLYGVRIDRSNTLNAWGIDLQSRYLISSTLATFGLREYAQHITLRDISLSARHNFSPLLPIISGQQFSTEAIASYKTLFIDVATNVKQRSYGVAIGLRGYQFTVVRSFTTRTTDLLGNWGNGWQLLLSSTFPTDNDPSVIARAGAGRLGRSFVLAGAGVGSDLIPVVSFQTQLDDVGVIIEFSPGIKDRIFAFGIEVNHFAYFWESIFTPKSIPVPLVLGIEPEDLSKVVFGQYAK</sequence>
<dbReference type="GeneID" id="92367872"/>
<comment type="caution">
    <text evidence="1">The sequence shown here is derived from an EMBL/GenBank/DDBJ whole genome shotgun (WGS) entry which is preliminary data.</text>
</comment>
<dbReference type="AlphaFoldDB" id="A0A1J4MV31"/>
<accession>A0A1J4MV31</accession>
<protein>
    <submittedName>
        <fullName evidence="1">Uncharacterized protein</fullName>
    </submittedName>
</protein>
<gene>
    <name evidence="1" type="ORF">cand_036880</name>
</gene>
<evidence type="ECO:0000313" key="2">
    <source>
        <dbReference type="Proteomes" id="UP000186804"/>
    </source>
</evidence>
<name>A0A1J4MV31_9CRYT</name>
<dbReference type="OrthoDB" id="340143at2759"/>
<dbReference type="RefSeq" id="XP_067069886.1">
    <property type="nucleotide sequence ID" value="XM_067213913.1"/>
</dbReference>
<keyword evidence="2" id="KW-1185">Reference proteome</keyword>